<evidence type="ECO:0000313" key="2">
    <source>
        <dbReference type="EMBL" id="GCC44502.1"/>
    </source>
</evidence>
<comment type="caution">
    <text evidence="2">The sequence shown here is derived from an EMBL/GenBank/DDBJ whole genome shotgun (WGS) entry which is preliminary data.</text>
</comment>
<feature type="compositionally biased region" description="Basic and acidic residues" evidence="1">
    <location>
        <begin position="102"/>
        <end position="114"/>
    </location>
</feature>
<feature type="region of interest" description="Disordered" evidence="1">
    <location>
        <begin position="69"/>
        <end position="134"/>
    </location>
</feature>
<sequence length="134" mass="15928">MKVQMYVTSRQCVLGGQTYLPRQLSMRQDIGKRSPTEGFPDKDPRALRTQSHVPWNFAQLSVARQELENAGVYSERDKENRHKKKSRSRSRSRDRKRRSRSRDRGNRERRSTSRDRRRRRYALSAAGWEGEEGY</sequence>
<name>A0A401TPF5_CHIPU</name>
<proteinExistence type="predicted"/>
<feature type="region of interest" description="Disordered" evidence="1">
    <location>
        <begin position="24"/>
        <end position="48"/>
    </location>
</feature>
<keyword evidence="3" id="KW-1185">Reference proteome</keyword>
<gene>
    <name evidence="2" type="ORF">chiPu_0028449</name>
</gene>
<reference evidence="2 3" key="1">
    <citation type="journal article" date="2018" name="Nat. Ecol. Evol.">
        <title>Shark genomes provide insights into elasmobranch evolution and the origin of vertebrates.</title>
        <authorList>
            <person name="Hara Y"/>
            <person name="Yamaguchi K"/>
            <person name="Onimaru K"/>
            <person name="Kadota M"/>
            <person name="Koyanagi M"/>
            <person name="Keeley SD"/>
            <person name="Tatsumi K"/>
            <person name="Tanaka K"/>
            <person name="Motone F"/>
            <person name="Kageyama Y"/>
            <person name="Nozu R"/>
            <person name="Adachi N"/>
            <person name="Nishimura O"/>
            <person name="Nakagawa R"/>
            <person name="Tanegashima C"/>
            <person name="Kiyatake I"/>
            <person name="Matsumoto R"/>
            <person name="Murakumo K"/>
            <person name="Nishida K"/>
            <person name="Terakita A"/>
            <person name="Kuratani S"/>
            <person name="Sato K"/>
            <person name="Hyodo S Kuraku.S."/>
        </authorList>
    </citation>
    <scope>NUCLEOTIDE SEQUENCE [LARGE SCALE GENOMIC DNA]</scope>
</reference>
<dbReference type="EMBL" id="BEZZ01131747">
    <property type="protein sequence ID" value="GCC44502.1"/>
    <property type="molecule type" value="Genomic_DNA"/>
</dbReference>
<dbReference type="Proteomes" id="UP000287033">
    <property type="component" value="Unassembled WGS sequence"/>
</dbReference>
<protein>
    <submittedName>
        <fullName evidence="2">Uncharacterized protein</fullName>
    </submittedName>
</protein>
<feature type="compositionally biased region" description="Basic residues" evidence="1">
    <location>
        <begin position="81"/>
        <end position="101"/>
    </location>
</feature>
<evidence type="ECO:0000256" key="1">
    <source>
        <dbReference type="SAM" id="MobiDB-lite"/>
    </source>
</evidence>
<feature type="compositionally biased region" description="Basic and acidic residues" evidence="1">
    <location>
        <begin position="29"/>
        <end position="46"/>
    </location>
</feature>
<organism evidence="2 3">
    <name type="scientific">Chiloscyllium punctatum</name>
    <name type="common">Brownbanded bambooshark</name>
    <name type="synonym">Hemiscyllium punctatum</name>
    <dbReference type="NCBI Taxonomy" id="137246"/>
    <lineage>
        <taxon>Eukaryota</taxon>
        <taxon>Metazoa</taxon>
        <taxon>Chordata</taxon>
        <taxon>Craniata</taxon>
        <taxon>Vertebrata</taxon>
        <taxon>Chondrichthyes</taxon>
        <taxon>Elasmobranchii</taxon>
        <taxon>Galeomorphii</taxon>
        <taxon>Galeoidea</taxon>
        <taxon>Orectolobiformes</taxon>
        <taxon>Hemiscylliidae</taxon>
        <taxon>Chiloscyllium</taxon>
    </lineage>
</organism>
<accession>A0A401TPF5</accession>
<dbReference type="AlphaFoldDB" id="A0A401TPF5"/>
<evidence type="ECO:0000313" key="3">
    <source>
        <dbReference type="Proteomes" id="UP000287033"/>
    </source>
</evidence>